<dbReference type="PROSITE" id="PS50110">
    <property type="entry name" value="RESPONSE_REGULATORY"/>
    <property type="match status" value="1"/>
</dbReference>
<dbReference type="InterPro" id="IPR020449">
    <property type="entry name" value="Tscrpt_reg_AraC-type_HTH"/>
</dbReference>
<feature type="domain" description="Response regulatory" evidence="8">
    <location>
        <begin position="5"/>
        <end position="120"/>
    </location>
</feature>
<dbReference type="GO" id="GO:0043565">
    <property type="term" value="F:sequence-specific DNA binding"/>
    <property type="evidence" value="ECO:0007669"/>
    <property type="project" value="InterPro"/>
</dbReference>
<evidence type="ECO:0000259" key="7">
    <source>
        <dbReference type="PROSITE" id="PS01124"/>
    </source>
</evidence>
<dbReference type="Pfam" id="PF12833">
    <property type="entry name" value="HTH_18"/>
    <property type="match status" value="1"/>
</dbReference>
<dbReference type="PANTHER" id="PTHR43280">
    <property type="entry name" value="ARAC-FAMILY TRANSCRIPTIONAL REGULATOR"/>
    <property type="match status" value="1"/>
</dbReference>
<evidence type="ECO:0000256" key="5">
    <source>
        <dbReference type="ARBA" id="ARBA00024867"/>
    </source>
</evidence>
<feature type="modified residue" description="4-aspartylphosphate" evidence="6">
    <location>
        <position position="55"/>
    </location>
</feature>
<comment type="function">
    <text evidence="5">May play the central regulatory role in sporulation. It may be an element of the effector pathway responsible for the activation of sporulation genes in response to nutritional stress. Spo0A may act in concert with spo0H (a sigma factor) to control the expression of some genes that are critical to the sporulation process.</text>
</comment>
<dbReference type="PRINTS" id="PR00032">
    <property type="entry name" value="HTHARAC"/>
</dbReference>
<dbReference type="AlphaFoldDB" id="A0AAE3J5B7"/>
<dbReference type="PANTHER" id="PTHR43280:SF2">
    <property type="entry name" value="HTH-TYPE TRANSCRIPTIONAL REGULATOR EXSA"/>
    <property type="match status" value="1"/>
</dbReference>
<accession>A0AAE3J5B7</accession>
<dbReference type="InterPro" id="IPR018060">
    <property type="entry name" value="HTH_AraC"/>
</dbReference>
<gene>
    <name evidence="9" type="ORF">LKD71_04080</name>
</gene>
<dbReference type="Proteomes" id="UP001197875">
    <property type="component" value="Unassembled WGS sequence"/>
</dbReference>
<dbReference type="Gene3D" id="1.10.10.60">
    <property type="entry name" value="Homeodomain-like"/>
    <property type="match status" value="2"/>
</dbReference>
<keyword evidence="6" id="KW-0597">Phosphoprotein</keyword>
<evidence type="ECO:0000313" key="9">
    <source>
        <dbReference type="EMBL" id="MCC2189011.1"/>
    </source>
</evidence>
<evidence type="ECO:0000256" key="1">
    <source>
        <dbReference type="ARBA" id="ARBA00018672"/>
    </source>
</evidence>
<dbReference type="SUPFAM" id="SSF52172">
    <property type="entry name" value="CheY-like"/>
    <property type="match status" value="1"/>
</dbReference>
<dbReference type="RefSeq" id="WP_227614460.1">
    <property type="nucleotide sequence ID" value="NZ_JAJEPR010000005.1"/>
</dbReference>
<dbReference type="PROSITE" id="PS01124">
    <property type="entry name" value="HTH_ARAC_FAMILY_2"/>
    <property type="match status" value="1"/>
</dbReference>
<protein>
    <recommendedName>
        <fullName evidence="1">Stage 0 sporulation protein A homolog</fullName>
    </recommendedName>
</protein>
<keyword evidence="3" id="KW-0238">DNA-binding</keyword>
<sequence length="530" mass="60459">MAINSIVLADDESIQRDTLSTIIQRYVSADIRLCSNGRDALSLIEEELPDLLITDIRMPVMDGMELIKEVSSRYPSLKTVLISAYSEFSYAKTAITCGVSEYLLKPFRPEEIRKLLEKLDAEISAAQAQSLWDRLQKKAATNQQLMALSASLYGLPLPAGKETDLSALVPPRGHLLLFRWKSRQNHGVAKSPAPGNVLTDRQQEQLLIQLCQNFPEGIFLPLRKGLDSSECRLLVLLPESHSEEELLKSLSSFQRNFIYWTVVASYFIEEMASLKEIFQQANQLLSYSFYYPESSQTFSLDPEILAAVPSMLSLHAYEKTLREAVHAGKLEAAERSLKELYSLLSQKPRRFPTDVRYRISSMTVNILRELDSMIPSREYDDLLNRAYSLFSICDSFPELFQISYELLKSTSVYFVQETGTTDVVEDIIAYIRKHFTEDLTLPQLAENVHFSANYLSAQIKKKTGMSYINYVSLLRMEYAEQLLTGTNLKVSEVAAKCGYHDNSYFNRIFCRKYGTTPEQYRKAHKKCSEN</sequence>
<dbReference type="GO" id="GO:0000160">
    <property type="term" value="P:phosphorelay signal transduction system"/>
    <property type="evidence" value="ECO:0007669"/>
    <property type="project" value="InterPro"/>
</dbReference>
<dbReference type="SUPFAM" id="SSF46689">
    <property type="entry name" value="Homeodomain-like"/>
    <property type="match status" value="2"/>
</dbReference>
<keyword evidence="2" id="KW-0805">Transcription regulation</keyword>
<dbReference type="CDD" id="cd17536">
    <property type="entry name" value="REC_YesN-like"/>
    <property type="match status" value="1"/>
</dbReference>
<dbReference type="SMART" id="SM00448">
    <property type="entry name" value="REC"/>
    <property type="match status" value="1"/>
</dbReference>
<feature type="domain" description="HTH araC/xylS-type" evidence="7">
    <location>
        <begin position="425"/>
        <end position="523"/>
    </location>
</feature>
<keyword evidence="10" id="KW-1185">Reference proteome</keyword>
<dbReference type="Pfam" id="PF00072">
    <property type="entry name" value="Response_reg"/>
    <property type="match status" value="1"/>
</dbReference>
<evidence type="ECO:0000256" key="4">
    <source>
        <dbReference type="ARBA" id="ARBA00023163"/>
    </source>
</evidence>
<dbReference type="InterPro" id="IPR009057">
    <property type="entry name" value="Homeodomain-like_sf"/>
</dbReference>
<dbReference type="SMART" id="SM00342">
    <property type="entry name" value="HTH_ARAC"/>
    <property type="match status" value="1"/>
</dbReference>
<evidence type="ECO:0000256" key="6">
    <source>
        <dbReference type="PROSITE-ProRule" id="PRU00169"/>
    </source>
</evidence>
<dbReference type="GO" id="GO:0003700">
    <property type="term" value="F:DNA-binding transcription factor activity"/>
    <property type="evidence" value="ECO:0007669"/>
    <property type="project" value="InterPro"/>
</dbReference>
<organism evidence="9 10">
    <name type="scientific">Fusicatenibacter faecihominis</name>
    <dbReference type="NCBI Taxonomy" id="2881276"/>
    <lineage>
        <taxon>Bacteria</taxon>
        <taxon>Bacillati</taxon>
        <taxon>Bacillota</taxon>
        <taxon>Clostridia</taxon>
        <taxon>Lachnospirales</taxon>
        <taxon>Lachnospiraceae</taxon>
        <taxon>Fusicatenibacter</taxon>
    </lineage>
</organism>
<evidence type="ECO:0000256" key="3">
    <source>
        <dbReference type="ARBA" id="ARBA00023125"/>
    </source>
</evidence>
<reference evidence="9 10" key="1">
    <citation type="submission" date="2021-10" db="EMBL/GenBank/DDBJ databases">
        <title>Anaerobic single-cell dispensing facilitates the cultivation of human gut bacteria.</title>
        <authorList>
            <person name="Afrizal A."/>
        </authorList>
    </citation>
    <scope>NUCLEOTIDE SEQUENCE [LARGE SCALE GENOMIC DNA]</scope>
    <source>
        <strain evidence="9 10">CLA-AA-H277</strain>
    </source>
</reference>
<proteinExistence type="predicted"/>
<dbReference type="Gene3D" id="3.40.50.2300">
    <property type="match status" value="1"/>
</dbReference>
<dbReference type="InterPro" id="IPR001789">
    <property type="entry name" value="Sig_transdc_resp-reg_receiver"/>
</dbReference>
<evidence type="ECO:0000256" key="2">
    <source>
        <dbReference type="ARBA" id="ARBA00023015"/>
    </source>
</evidence>
<name>A0AAE3J5B7_9FIRM</name>
<evidence type="ECO:0000259" key="8">
    <source>
        <dbReference type="PROSITE" id="PS50110"/>
    </source>
</evidence>
<keyword evidence="4" id="KW-0804">Transcription</keyword>
<dbReference type="InterPro" id="IPR011006">
    <property type="entry name" value="CheY-like_superfamily"/>
</dbReference>
<comment type="caution">
    <text evidence="9">The sequence shown here is derived from an EMBL/GenBank/DDBJ whole genome shotgun (WGS) entry which is preliminary data.</text>
</comment>
<dbReference type="EMBL" id="JAJEPR010000005">
    <property type="protein sequence ID" value="MCC2189011.1"/>
    <property type="molecule type" value="Genomic_DNA"/>
</dbReference>
<evidence type="ECO:0000313" key="10">
    <source>
        <dbReference type="Proteomes" id="UP001197875"/>
    </source>
</evidence>